<dbReference type="Proteomes" id="UP000188145">
    <property type="component" value="Chromosome"/>
</dbReference>
<sequence length="151" mass="16005">MFVIMQVLFIALFILGVVRSRGVARILLAVWVAISVIGTVLTVLAPGIVDRMGVQAYALIAGTVNLIGSALLGVALIIGRPGHRPLENQGYQAQLRYPTNPAYQPNPQVGYQGQPGPYGVPSAEQSAQSQPSVGELDPYGESPYGDSPYGR</sequence>
<organism evidence="3 4">
    <name type="scientific">Tessaracoccus aquimaris</name>
    <dbReference type="NCBI Taxonomy" id="1332264"/>
    <lineage>
        <taxon>Bacteria</taxon>
        <taxon>Bacillati</taxon>
        <taxon>Actinomycetota</taxon>
        <taxon>Actinomycetes</taxon>
        <taxon>Propionibacteriales</taxon>
        <taxon>Propionibacteriaceae</taxon>
        <taxon>Tessaracoccus</taxon>
    </lineage>
</organism>
<evidence type="ECO:0000313" key="4">
    <source>
        <dbReference type="Proteomes" id="UP000188145"/>
    </source>
</evidence>
<dbReference type="AlphaFoldDB" id="A0A1Q2CR61"/>
<dbReference type="STRING" id="1332264.BW730_14885"/>
<evidence type="ECO:0000256" key="1">
    <source>
        <dbReference type="SAM" id="MobiDB-lite"/>
    </source>
</evidence>
<evidence type="ECO:0000313" key="3">
    <source>
        <dbReference type="EMBL" id="AQP48594.1"/>
    </source>
</evidence>
<dbReference type="EMBL" id="CP019606">
    <property type="protein sequence ID" value="AQP48594.1"/>
    <property type="molecule type" value="Genomic_DNA"/>
</dbReference>
<reference evidence="4" key="1">
    <citation type="submission" date="2017-02" db="EMBL/GenBank/DDBJ databases">
        <title>Tessaracoccus aquaemaris sp. nov., isolated from the intestine of a Korean rockfish, Sebastes schlegelii, in a marine aquaculture pond.</title>
        <authorList>
            <person name="Tak E.J."/>
            <person name="Bae J.-W."/>
        </authorList>
    </citation>
    <scope>NUCLEOTIDE SEQUENCE [LARGE SCALE GENOMIC DNA]</scope>
    <source>
        <strain evidence="4">NSG39</strain>
    </source>
</reference>
<feature type="transmembrane region" description="Helical" evidence="2">
    <location>
        <begin position="56"/>
        <end position="78"/>
    </location>
</feature>
<accession>A0A1Q2CR61</accession>
<gene>
    <name evidence="3" type="ORF">BW730_14885</name>
</gene>
<feature type="region of interest" description="Disordered" evidence="1">
    <location>
        <begin position="97"/>
        <end position="151"/>
    </location>
</feature>
<dbReference type="OrthoDB" id="9950798at2"/>
<dbReference type="KEGG" id="tes:BW730_14885"/>
<proteinExistence type="predicted"/>
<keyword evidence="2" id="KW-1133">Transmembrane helix</keyword>
<protein>
    <submittedName>
        <fullName evidence="3">Uncharacterized protein</fullName>
    </submittedName>
</protein>
<feature type="transmembrane region" description="Helical" evidence="2">
    <location>
        <begin position="30"/>
        <end position="49"/>
    </location>
</feature>
<feature type="compositionally biased region" description="Low complexity" evidence="1">
    <location>
        <begin position="103"/>
        <end position="132"/>
    </location>
</feature>
<name>A0A1Q2CR61_9ACTN</name>
<keyword evidence="2" id="KW-0472">Membrane</keyword>
<keyword evidence="2" id="KW-0812">Transmembrane</keyword>
<keyword evidence="4" id="KW-1185">Reference proteome</keyword>
<dbReference type="RefSeq" id="WP_077686936.1">
    <property type="nucleotide sequence ID" value="NZ_CP019606.1"/>
</dbReference>
<evidence type="ECO:0000256" key="2">
    <source>
        <dbReference type="SAM" id="Phobius"/>
    </source>
</evidence>